<gene>
    <name evidence="2" type="ORF">WR25_01534</name>
</gene>
<comment type="caution">
    <text evidence="2">The sequence shown here is derived from an EMBL/GenBank/DDBJ whole genome shotgun (WGS) entry which is preliminary data.</text>
</comment>
<feature type="compositionally biased region" description="Basic and acidic residues" evidence="1">
    <location>
        <begin position="107"/>
        <end position="121"/>
    </location>
</feature>
<sequence length="121" mass="12770">MAPAGRISVARTRPVGPVRSPCQIRVGVASTAGGSWKRIGIIEVSALRPAYVAVRLAELCSWCANAWSGGDPEAVEREAGGGRRQQRRHHACPKPEQSAARAACEGEGDRIDAGQDRGIEA</sequence>
<organism evidence="2 3">
    <name type="scientific">Diploscapter pachys</name>
    <dbReference type="NCBI Taxonomy" id="2018661"/>
    <lineage>
        <taxon>Eukaryota</taxon>
        <taxon>Metazoa</taxon>
        <taxon>Ecdysozoa</taxon>
        <taxon>Nematoda</taxon>
        <taxon>Chromadorea</taxon>
        <taxon>Rhabditida</taxon>
        <taxon>Rhabditina</taxon>
        <taxon>Rhabditomorpha</taxon>
        <taxon>Rhabditoidea</taxon>
        <taxon>Rhabditidae</taxon>
        <taxon>Diploscapter</taxon>
    </lineage>
</organism>
<evidence type="ECO:0000313" key="2">
    <source>
        <dbReference type="EMBL" id="PAV93419.1"/>
    </source>
</evidence>
<keyword evidence="3" id="KW-1185">Reference proteome</keyword>
<protein>
    <submittedName>
        <fullName evidence="2">Uncharacterized protein</fullName>
    </submittedName>
</protein>
<evidence type="ECO:0000313" key="3">
    <source>
        <dbReference type="Proteomes" id="UP000218231"/>
    </source>
</evidence>
<dbReference type="EMBL" id="LIAE01005316">
    <property type="protein sequence ID" value="PAV93419.1"/>
    <property type="molecule type" value="Genomic_DNA"/>
</dbReference>
<accession>A0A2A2M4S1</accession>
<reference evidence="2 3" key="1">
    <citation type="journal article" date="2017" name="Curr. Biol.">
        <title>Genome architecture and evolution of a unichromosomal asexual nematode.</title>
        <authorList>
            <person name="Fradin H."/>
            <person name="Zegar C."/>
            <person name="Gutwein M."/>
            <person name="Lucas J."/>
            <person name="Kovtun M."/>
            <person name="Corcoran D."/>
            <person name="Baugh L.R."/>
            <person name="Kiontke K."/>
            <person name="Gunsalus K."/>
            <person name="Fitch D.H."/>
            <person name="Piano F."/>
        </authorList>
    </citation>
    <scope>NUCLEOTIDE SEQUENCE [LARGE SCALE GENOMIC DNA]</scope>
    <source>
        <strain evidence="2">PF1309</strain>
    </source>
</reference>
<dbReference type="Proteomes" id="UP000218231">
    <property type="component" value="Unassembled WGS sequence"/>
</dbReference>
<evidence type="ECO:0000256" key="1">
    <source>
        <dbReference type="SAM" id="MobiDB-lite"/>
    </source>
</evidence>
<proteinExistence type="predicted"/>
<feature type="region of interest" description="Disordered" evidence="1">
    <location>
        <begin position="68"/>
        <end position="121"/>
    </location>
</feature>
<dbReference type="AlphaFoldDB" id="A0A2A2M4S1"/>
<name>A0A2A2M4S1_9BILA</name>